<keyword evidence="1" id="KW-0812">Transmembrane</keyword>
<comment type="caution">
    <text evidence="2">The sequence shown here is derived from an EMBL/GenBank/DDBJ whole genome shotgun (WGS) entry which is preliminary data.</text>
</comment>
<protein>
    <submittedName>
        <fullName evidence="2">Uncharacterized protein</fullName>
    </submittedName>
</protein>
<keyword evidence="1" id="KW-0472">Membrane</keyword>
<name>A0ABQ4U5P0_9HYPH</name>
<keyword evidence="3" id="KW-1185">Reference proteome</keyword>
<evidence type="ECO:0000256" key="1">
    <source>
        <dbReference type="SAM" id="Phobius"/>
    </source>
</evidence>
<sequence length="43" mass="4540">MRDGVRTESRYVPLRSLHPAALWLAAGSPLLAALLLLGARIGG</sequence>
<evidence type="ECO:0000313" key="2">
    <source>
        <dbReference type="EMBL" id="GJE61673.1"/>
    </source>
</evidence>
<gene>
    <name evidence="2" type="ORF">MPOCJGCO_3796</name>
</gene>
<accession>A0ABQ4U5P0</accession>
<reference evidence="2" key="1">
    <citation type="journal article" date="2021" name="Front. Microbiol.">
        <title>Comprehensive Comparative Genomics and Phenotyping of Methylobacterium Species.</title>
        <authorList>
            <person name="Alessa O."/>
            <person name="Ogura Y."/>
            <person name="Fujitani Y."/>
            <person name="Takami H."/>
            <person name="Hayashi T."/>
            <person name="Sahin N."/>
            <person name="Tani A."/>
        </authorList>
    </citation>
    <scope>NUCLEOTIDE SEQUENCE</scope>
    <source>
        <strain evidence="2">DSM 23632</strain>
    </source>
</reference>
<feature type="transmembrane region" description="Helical" evidence="1">
    <location>
        <begin position="20"/>
        <end position="39"/>
    </location>
</feature>
<keyword evidence="1" id="KW-1133">Transmembrane helix</keyword>
<dbReference type="EMBL" id="BPRB01000236">
    <property type="protein sequence ID" value="GJE61673.1"/>
    <property type="molecule type" value="Genomic_DNA"/>
</dbReference>
<evidence type="ECO:0000313" key="3">
    <source>
        <dbReference type="Proteomes" id="UP001055057"/>
    </source>
</evidence>
<dbReference type="Proteomes" id="UP001055057">
    <property type="component" value="Unassembled WGS sequence"/>
</dbReference>
<proteinExistence type="predicted"/>
<organism evidence="2 3">
    <name type="scientific">Methylobacterium trifolii</name>
    <dbReference type="NCBI Taxonomy" id="1003092"/>
    <lineage>
        <taxon>Bacteria</taxon>
        <taxon>Pseudomonadati</taxon>
        <taxon>Pseudomonadota</taxon>
        <taxon>Alphaproteobacteria</taxon>
        <taxon>Hyphomicrobiales</taxon>
        <taxon>Methylobacteriaceae</taxon>
        <taxon>Methylobacterium</taxon>
    </lineage>
</organism>
<reference evidence="2" key="2">
    <citation type="submission" date="2021-08" db="EMBL/GenBank/DDBJ databases">
        <authorList>
            <person name="Tani A."/>
            <person name="Ola A."/>
            <person name="Ogura Y."/>
            <person name="Katsura K."/>
            <person name="Hayashi T."/>
        </authorList>
    </citation>
    <scope>NUCLEOTIDE SEQUENCE</scope>
    <source>
        <strain evidence="2">DSM 23632</strain>
    </source>
</reference>